<dbReference type="GO" id="GO:0003677">
    <property type="term" value="F:DNA binding"/>
    <property type="evidence" value="ECO:0007669"/>
    <property type="project" value="InterPro"/>
</dbReference>
<evidence type="ECO:0000313" key="3">
    <source>
        <dbReference type="Proteomes" id="UP000255411"/>
    </source>
</evidence>
<name>A0A345VMJ2_9STRE</name>
<gene>
    <name evidence="2" type="primary">yehT</name>
    <name evidence="2" type="ORF">Sp14A_20590</name>
</gene>
<dbReference type="Pfam" id="PF04397">
    <property type="entry name" value="LytTR"/>
    <property type="match status" value="1"/>
</dbReference>
<dbReference type="InterPro" id="IPR007492">
    <property type="entry name" value="LytTR_DNA-bd_dom"/>
</dbReference>
<dbReference type="Gene3D" id="2.40.50.1020">
    <property type="entry name" value="LytTr DNA-binding domain"/>
    <property type="match status" value="1"/>
</dbReference>
<dbReference type="PROSITE" id="PS50930">
    <property type="entry name" value="HTH_LYTTR"/>
    <property type="match status" value="1"/>
</dbReference>
<dbReference type="AlphaFoldDB" id="A0A345VMJ2"/>
<dbReference type="RefSeq" id="WP_240314760.1">
    <property type="nucleotide sequence ID" value="NZ_CP022601.1"/>
</dbReference>
<feature type="domain" description="HTH LytTR-type" evidence="1">
    <location>
        <begin position="45"/>
        <end position="149"/>
    </location>
</feature>
<dbReference type="PANTHER" id="PTHR37299:SF1">
    <property type="entry name" value="STAGE 0 SPORULATION PROTEIN A HOMOLOG"/>
    <property type="match status" value="1"/>
</dbReference>
<sequence length="149" mass="17309">MVKWEFQQQAVDELSVIIQNGSYDQEVAEFVSYIEAYQANRKDLITIKTSDELLILKIADISAVEVDGDYLLIYEKTRKVRTRQRLYQLKEKLGDRDMIQVSKQSLINISHLERMEASFSGNMTAFLRGGLKVTVSRRYLKDLEKRLGI</sequence>
<evidence type="ECO:0000313" key="2">
    <source>
        <dbReference type="EMBL" id="AXJ13944.1"/>
    </source>
</evidence>
<protein>
    <submittedName>
        <fullName evidence="2">Transcriptional regulatory protein YehT</fullName>
    </submittedName>
</protein>
<evidence type="ECO:0000259" key="1">
    <source>
        <dbReference type="PROSITE" id="PS50930"/>
    </source>
</evidence>
<reference evidence="2 3" key="1">
    <citation type="submission" date="2017-07" db="EMBL/GenBank/DDBJ databases">
        <title>Streptococcus pluranimalium as cause of bovine abortion.</title>
        <authorList>
            <person name="Rodriguez Campos S."/>
            <person name="Gobeli Brawand S."/>
            <person name="Brodard I."/>
            <person name="Rychener L."/>
            <person name="Perreten V."/>
        </authorList>
    </citation>
    <scope>NUCLEOTIDE SEQUENCE [LARGE SCALE GENOMIC DNA]</scope>
    <source>
        <strain evidence="2 3">14A0014</strain>
    </source>
</reference>
<accession>A0A345VMJ2</accession>
<dbReference type="InterPro" id="IPR046947">
    <property type="entry name" value="LytR-like"/>
</dbReference>
<dbReference type="EMBL" id="CP022601">
    <property type="protein sequence ID" value="AXJ13944.1"/>
    <property type="molecule type" value="Genomic_DNA"/>
</dbReference>
<proteinExistence type="predicted"/>
<dbReference type="Proteomes" id="UP000255411">
    <property type="component" value="Chromosome"/>
</dbReference>
<dbReference type="SMART" id="SM00850">
    <property type="entry name" value="LytTR"/>
    <property type="match status" value="1"/>
</dbReference>
<dbReference type="GO" id="GO:0000156">
    <property type="term" value="F:phosphorelay response regulator activity"/>
    <property type="evidence" value="ECO:0007669"/>
    <property type="project" value="InterPro"/>
</dbReference>
<dbReference type="PANTHER" id="PTHR37299">
    <property type="entry name" value="TRANSCRIPTIONAL REGULATOR-RELATED"/>
    <property type="match status" value="1"/>
</dbReference>
<organism evidence="2 3">
    <name type="scientific">Streptococcus pluranimalium</name>
    <dbReference type="NCBI Taxonomy" id="82348"/>
    <lineage>
        <taxon>Bacteria</taxon>
        <taxon>Bacillati</taxon>
        <taxon>Bacillota</taxon>
        <taxon>Bacilli</taxon>
        <taxon>Lactobacillales</taxon>
        <taxon>Streptococcaceae</taxon>
        <taxon>Streptococcus</taxon>
    </lineage>
</organism>